<proteinExistence type="predicted"/>
<gene>
    <name evidence="1" type="ORF">AOCH_007667</name>
</gene>
<name>A0A0F8UCL1_9EURO</name>
<organism evidence="1 2">
    <name type="scientific">Aspergillus ochraceoroseus</name>
    <dbReference type="NCBI Taxonomy" id="138278"/>
    <lineage>
        <taxon>Eukaryota</taxon>
        <taxon>Fungi</taxon>
        <taxon>Dikarya</taxon>
        <taxon>Ascomycota</taxon>
        <taxon>Pezizomycotina</taxon>
        <taxon>Eurotiomycetes</taxon>
        <taxon>Eurotiomycetidae</taxon>
        <taxon>Eurotiales</taxon>
        <taxon>Aspergillaceae</taxon>
        <taxon>Aspergillus</taxon>
        <taxon>Aspergillus subgen. Nidulantes</taxon>
    </lineage>
</organism>
<protein>
    <submittedName>
        <fullName evidence="1">Uncharacterized protein</fullName>
    </submittedName>
</protein>
<dbReference type="EMBL" id="JYKN01002205">
    <property type="protein sequence ID" value="KKK17303.1"/>
    <property type="molecule type" value="Genomic_DNA"/>
</dbReference>
<dbReference type="Proteomes" id="UP000034947">
    <property type="component" value="Unassembled WGS sequence"/>
</dbReference>
<sequence length="15" mass="1811">MAYHVVISFIQARIY</sequence>
<comment type="caution">
    <text evidence="1">The sequence shown here is derived from an EMBL/GenBank/DDBJ whole genome shotgun (WGS) entry which is preliminary data.</text>
</comment>
<evidence type="ECO:0000313" key="1">
    <source>
        <dbReference type="EMBL" id="KKK17303.1"/>
    </source>
</evidence>
<keyword evidence="2" id="KW-1185">Reference proteome</keyword>
<evidence type="ECO:0000313" key="2">
    <source>
        <dbReference type="Proteomes" id="UP000034947"/>
    </source>
</evidence>
<accession>A0A0F8UCL1</accession>
<reference evidence="1 2" key="1">
    <citation type="submission" date="2015-02" db="EMBL/GenBank/DDBJ databases">
        <title>Draft Genome Sequences of Two Closely-Related Aflatoxigenic Aspergillus Species Obtained from the Cote d'Ivoire.</title>
        <authorList>
            <person name="Moore G.G."/>
            <person name="Beltz S.B."/>
            <person name="Mack B.M."/>
        </authorList>
    </citation>
    <scope>NUCLEOTIDE SEQUENCE [LARGE SCALE GENOMIC DNA]</scope>
    <source>
        <strain evidence="1 2">SRRC1432</strain>
    </source>
</reference>